<dbReference type="PANTHER" id="PTHR43092:SF6">
    <property type="entry name" value="BLR1280 PROTEIN"/>
    <property type="match status" value="1"/>
</dbReference>
<proteinExistence type="predicted"/>
<name>A0ABW0IJ61_9BACT</name>
<evidence type="ECO:0000313" key="4">
    <source>
        <dbReference type="Proteomes" id="UP001596106"/>
    </source>
</evidence>
<dbReference type="SUPFAM" id="SSF53383">
    <property type="entry name" value="PLP-dependent transferases"/>
    <property type="match status" value="1"/>
</dbReference>
<evidence type="ECO:0000259" key="2">
    <source>
        <dbReference type="Pfam" id="PF00266"/>
    </source>
</evidence>
<evidence type="ECO:0000313" key="3">
    <source>
        <dbReference type="EMBL" id="MFC5412595.1"/>
    </source>
</evidence>
<evidence type="ECO:0000256" key="1">
    <source>
        <dbReference type="ARBA" id="ARBA00022898"/>
    </source>
</evidence>
<sequence length="437" mass="49059">MTTRRTFFRQLSTAAATPFVFPEFLTEPNRSLIERLNNTASPQQLAKDEDFWSWIKAEYTVSPNILNLNNGGVSPQPKLVQDAHIRFYQYCNEAPSYYMWRILDQGRESLRAKLADLAGTSPDELAINRNATEGLNTIIFGLDLKAGDEVVLTKQDYPNMMNAWKQREKRDGIKLVWLDLKLPSENDDDLVRQYTSAFTSKTKVVHVTHVINWTGQIMPVRKIADAAHKRGLEVICDGAHSFAHLDYKIPDLGCDYWATSLHKWLCAPFGSGMMYIKKDKIKNVWALLSNTDPDGTDIRKFESLGTRSFASEMAIGTAVDFELGIGAERKFKRLHYLKNYWAEKVKDVPGVRLFTSLKPEYAGALAVVGIDGMKGPELESQLLGTYKIHTTPISLGSIEGVRVTPHVYTTPKDLDRLVAAITALAGKQSLAGKQKKS</sequence>
<dbReference type="InterPro" id="IPR000192">
    <property type="entry name" value="Aminotrans_V_dom"/>
</dbReference>
<feature type="domain" description="Aminotransferase class V" evidence="2">
    <location>
        <begin position="68"/>
        <end position="390"/>
    </location>
</feature>
<dbReference type="GO" id="GO:0008483">
    <property type="term" value="F:transaminase activity"/>
    <property type="evidence" value="ECO:0007669"/>
    <property type="project" value="UniProtKB-KW"/>
</dbReference>
<keyword evidence="4" id="KW-1185">Reference proteome</keyword>
<accession>A0ABW0IJ61</accession>
<dbReference type="InterPro" id="IPR015421">
    <property type="entry name" value="PyrdxlP-dep_Trfase_major"/>
</dbReference>
<dbReference type="Gene3D" id="3.40.640.10">
    <property type="entry name" value="Type I PLP-dependent aspartate aminotransferase-like (Major domain)"/>
    <property type="match status" value="1"/>
</dbReference>
<dbReference type="RefSeq" id="WP_379850264.1">
    <property type="nucleotide sequence ID" value="NZ_JBHSMA010000014.1"/>
</dbReference>
<comment type="caution">
    <text evidence="3">The sequence shown here is derived from an EMBL/GenBank/DDBJ whole genome shotgun (WGS) entry which is preliminary data.</text>
</comment>
<organism evidence="3 4">
    <name type="scientific">Larkinella bovis</name>
    <dbReference type="NCBI Taxonomy" id="683041"/>
    <lineage>
        <taxon>Bacteria</taxon>
        <taxon>Pseudomonadati</taxon>
        <taxon>Bacteroidota</taxon>
        <taxon>Cytophagia</taxon>
        <taxon>Cytophagales</taxon>
        <taxon>Spirosomataceae</taxon>
        <taxon>Larkinella</taxon>
    </lineage>
</organism>
<protein>
    <submittedName>
        <fullName evidence="3">Aminotransferase class V-fold PLP-dependent enzyme</fullName>
    </submittedName>
</protein>
<dbReference type="Pfam" id="PF00266">
    <property type="entry name" value="Aminotran_5"/>
    <property type="match status" value="1"/>
</dbReference>
<dbReference type="InterPro" id="IPR015424">
    <property type="entry name" value="PyrdxlP-dep_Trfase"/>
</dbReference>
<dbReference type="Proteomes" id="UP001596106">
    <property type="component" value="Unassembled WGS sequence"/>
</dbReference>
<gene>
    <name evidence="3" type="ORF">ACFPMF_24940</name>
</gene>
<dbReference type="Gene3D" id="3.90.1150.10">
    <property type="entry name" value="Aspartate Aminotransferase, domain 1"/>
    <property type="match status" value="1"/>
</dbReference>
<dbReference type="InterPro" id="IPR015422">
    <property type="entry name" value="PyrdxlP-dep_Trfase_small"/>
</dbReference>
<reference evidence="4" key="1">
    <citation type="journal article" date="2019" name="Int. J. Syst. Evol. Microbiol.">
        <title>The Global Catalogue of Microorganisms (GCM) 10K type strain sequencing project: providing services to taxonomists for standard genome sequencing and annotation.</title>
        <authorList>
            <consortium name="The Broad Institute Genomics Platform"/>
            <consortium name="The Broad Institute Genome Sequencing Center for Infectious Disease"/>
            <person name="Wu L."/>
            <person name="Ma J."/>
        </authorList>
    </citation>
    <scope>NUCLEOTIDE SEQUENCE [LARGE SCALE GENOMIC DNA]</scope>
    <source>
        <strain evidence="4">CCUG 55250</strain>
    </source>
</reference>
<keyword evidence="3" id="KW-0032">Aminotransferase</keyword>
<dbReference type="EMBL" id="JBHSMA010000014">
    <property type="protein sequence ID" value="MFC5412595.1"/>
    <property type="molecule type" value="Genomic_DNA"/>
</dbReference>
<keyword evidence="3" id="KW-0808">Transferase</keyword>
<keyword evidence="1" id="KW-0663">Pyridoxal phosphate</keyword>
<dbReference type="PANTHER" id="PTHR43092">
    <property type="entry name" value="L-CYSTEINE DESULFHYDRASE"/>
    <property type="match status" value="1"/>
</dbReference>